<protein>
    <submittedName>
        <fullName evidence="2">Uncharacterized protein</fullName>
    </submittedName>
</protein>
<keyword evidence="1" id="KW-1133">Transmembrane helix</keyword>
<proteinExistence type="predicted"/>
<sequence>MKNFFTSIDKQFNGFIVNLLIAGSLLLVFSVLIVWSDFVLRLVIGLAFLIAAWLSFYVSYKLYHFKQKIKDFLPRIK</sequence>
<gene>
    <name evidence="2" type="ORF">COT99_00615</name>
</gene>
<evidence type="ECO:0000256" key="1">
    <source>
        <dbReference type="SAM" id="Phobius"/>
    </source>
</evidence>
<comment type="caution">
    <text evidence="2">The sequence shown here is derived from an EMBL/GenBank/DDBJ whole genome shotgun (WGS) entry which is preliminary data.</text>
</comment>
<dbReference type="Proteomes" id="UP000228626">
    <property type="component" value="Unassembled WGS sequence"/>
</dbReference>
<organism evidence="2 3">
    <name type="scientific">Candidatus Falkowbacteria bacterium CG10_big_fil_rev_8_21_14_0_10_43_10</name>
    <dbReference type="NCBI Taxonomy" id="1974567"/>
    <lineage>
        <taxon>Bacteria</taxon>
        <taxon>Candidatus Falkowiibacteriota</taxon>
    </lineage>
</organism>
<keyword evidence="1" id="KW-0472">Membrane</keyword>
<feature type="transmembrane region" description="Helical" evidence="1">
    <location>
        <begin position="39"/>
        <end position="60"/>
    </location>
</feature>
<keyword evidence="1" id="KW-0812">Transmembrane</keyword>
<name>A0A2H0V326_9BACT</name>
<reference evidence="3" key="1">
    <citation type="submission" date="2017-09" db="EMBL/GenBank/DDBJ databases">
        <title>Depth-based differentiation of microbial function through sediment-hosted aquifers and enrichment of novel symbionts in the deep terrestrial subsurface.</title>
        <authorList>
            <person name="Probst A.J."/>
            <person name="Ladd B."/>
            <person name="Jarett J.K."/>
            <person name="Geller-Mcgrath D.E."/>
            <person name="Sieber C.M.K."/>
            <person name="Emerson J.B."/>
            <person name="Anantharaman K."/>
            <person name="Thomas B.C."/>
            <person name="Malmstrom R."/>
            <person name="Stieglmeier M."/>
            <person name="Klingl A."/>
            <person name="Woyke T."/>
            <person name="Ryan C.M."/>
            <person name="Banfield J.F."/>
        </authorList>
    </citation>
    <scope>NUCLEOTIDE SEQUENCE [LARGE SCALE GENOMIC DNA]</scope>
</reference>
<dbReference type="EMBL" id="PFAR01000007">
    <property type="protein sequence ID" value="PIR93472.1"/>
    <property type="molecule type" value="Genomic_DNA"/>
</dbReference>
<feature type="transmembrane region" description="Helical" evidence="1">
    <location>
        <begin position="12"/>
        <end position="33"/>
    </location>
</feature>
<evidence type="ECO:0000313" key="2">
    <source>
        <dbReference type="EMBL" id="PIR93472.1"/>
    </source>
</evidence>
<accession>A0A2H0V326</accession>
<evidence type="ECO:0000313" key="3">
    <source>
        <dbReference type="Proteomes" id="UP000228626"/>
    </source>
</evidence>
<dbReference type="AlphaFoldDB" id="A0A2H0V326"/>